<keyword evidence="2" id="KW-0472">Membrane</keyword>
<gene>
    <name evidence="3" type="ORF">TVAG_000310</name>
</gene>
<feature type="region of interest" description="Disordered" evidence="1">
    <location>
        <begin position="388"/>
        <end position="441"/>
    </location>
</feature>
<dbReference type="EMBL" id="DS113770">
    <property type="protein sequence ID" value="EAX96202.1"/>
    <property type="molecule type" value="Genomic_DNA"/>
</dbReference>
<dbReference type="RefSeq" id="XP_001309132.1">
    <property type="nucleotide sequence ID" value="XM_001309131.1"/>
</dbReference>
<evidence type="ECO:0000256" key="1">
    <source>
        <dbReference type="SAM" id="MobiDB-lite"/>
    </source>
</evidence>
<dbReference type="KEGG" id="tva:4753970"/>
<evidence type="ECO:0000313" key="4">
    <source>
        <dbReference type="Proteomes" id="UP000001542"/>
    </source>
</evidence>
<keyword evidence="2" id="KW-0812">Transmembrane</keyword>
<dbReference type="Proteomes" id="UP000001542">
    <property type="component" value="Unassembled WGS sequence"/>
</dbReference>
<feature type="compositionally biased region" description="Acidic residues" evidence="1">
    <location>
        <begin position="398"/>
        <end position="417"/>
    </location>
</feature>
<keyword evidence="4" id="KW-1185">Reference proteome</keyword>
<accession>A2FFZ2</accession>
<evidence type="ECO:0008006" key="5">
    <source>
        <dbReference type="Google" id="ProtNLM"/>
    </source>
</evidence>
<reference evidence="3" key="2">
    <citation type="journal article" date="2007" name="Science">
        <title>Draft genome sequence of the sexually transmitted pathogen Trichomonas vaginalis.</title>
        <authorList>
            <person name="Carlton J.M."/>
            <person name="Hirt R.P."/>
            <person name="Silva J.C."/>
            <person name="Delcher A.L."/>
            <person name="Schatz M."/>
            <person name="Zhao Q."/>
            <person name="Wortman J.R."/>
            <person name="Bidwell S.L."/>
            <person name="Alsmark U.C.M."/>
            <person name="Besteiro S."/>
            <person name="Sicheritz-Ponten T."/>
            <person name="Noel C.J."/>
            <person name="Dacks J.B."/>
            <person name="Foster P.G."/>
            <person name="Simillion C."/>
            <person name="Van de Peer Y."/>
            <person name="Miranda-Saavedra D."/>
            <person name="Barton G.J."/>
            <person name="Westrop G.D."/>
            <person name="Mueller S."/>
            <person name="Dessi D."/>
            <person name="Fiori P.L."/>
            <person name="Ren Q."/>
            <person name="Paulsen I."/>
            <person name="Zhang H."/>
            <person name="Bastida-Corcuera F.D."/>
            <person name="Simoes-Barbosa A."/>
            <person name="Brown M.T."/>
            <person name="Hayes R.D."/>
            <person name="Mukherjee M."/>
            <person name="Okumura C.Y."/>
            <person name="Schneider R."/>
            <person name="Smith A.J."/>
            <person name="Vanacova S."/>
            <person name="Villalvazo M."/>
            <person name="Haas B.J."/>
            <person name="Pertea M."/>
            <person name="Feldblyum T.V."/>
            <person name="Utterback T.R."/>
            <person name="Shu C.L."/>
            <person name="Osoegawa K."/>
            <person name="de Jong P.J."/>
            <person name="Hrdy I."/>
            <person name="Horvathova L."/>
            <person name="Zubacova Z."/>
            <person name="Dolezal P."/>
            <person name="Malik S.B."/>
            <person name="Logsdon J.M. Jr."/>
            <person name="Henze K."/>
            <person name="Gupta A."/>
            <person name="Wang C.C."/>
            <person name="Dunne R.L."/>
            <person name="Upcroft J.A."/>
            <person name="Upcroft P."/>
            <person name="White O."/>
            <person name="Salzberg S.L."/>
            <person name="Tang P."/>
            <person name="Chiu C.-H."/>
            <person name="Lee Y.-S."/>
            <person name="Embley T.M."/>
            <person name="Coombs G.H."/>
            <person name="Mottram J.C."/>
            <person name="Tachezy J."/>
            <person name="Fraser-Liggett C.M."/>
            <person name="Johnson P.J."/>
        </authorList>
    </citation>
    <scope>NUCLEOTIDE SEQUENCE [LARGE SCALE GENOMIC DNA]</scope>
    <source>
        <strain evidence="3">G3</strain>
    </source>
</reference>
<keyword evidence="2" id="KW-1133">Transmembrane helix</keyword>
<name>A2FFZ2_TRIV3</name>
<feature type="compositionally biased region" description="Basic and acidic residues" evidence="1">
    <location>
        <begin position="418"/>
        <end position="431"/>
    </location>
</feature>
<feature type="transmembrane region" description="Helical" evidence="2">
    <location>
        <begin position="358"/>
        <end position="381"/>
    </location>
</feature>
<sequence length="441" mass="47472">MILLLSAIAYCETITGSQTTQLTRKVNESIIIKDAIFNEIGNWATFTSAISFSQGSTSTSVELTHTMFIKCAASNGGSFTFDGSYPLKIEKIGVESGYKGSGQNAVIGRILTSGGYNINMSSFVKNTGGSRNLQLCSTPETLTALNVSGNSADLGLATYAYGNMIIDQASTTTRLTYSNFEADESSCGVLYYYSASGSNTVQHCNFVRNVVTNYGLIIPEKSSTLSLNDCIFFGNEYNSKPIINAYSAVSINNCYVDNTFISREASVVKWAVTSKSPYTLTLYSTGNIKALVSESSSSSGSNFGSGSGSGSGSGATTGTDSTGSTTNPNETNTNNSMSVAGDNNQTSTSFFMKKVGSIPMWMLLAIVAAAVIIVIICFAVYRQHKKKQHRHHHHHNDEDDEDNDDDSEEDDEESNNEDDAHNNDQQENHDEPENDQQSIAV</sequence>
<reference evidence="3" key="1">
    <citation type="submission" date="2006-10" db="EMBL/GenBank/DDBJ databases">
        <authorList>
            <person name="Amadeo P."/>
            <person name="Zhao Q."/>
            <person name="Wortman J."/>
            <person name="Fraser-Liggett C."/>
            <person name="Carlton J."/>
        </authorList>
    </citation>
    <scope>NUCLEOTIDE SEQUENCE</scope>
    <source>
        <strain evidence="3">G3</strain>
    </source>
</reference>
<dbReference type="VEuPathDB" id="TrichDB:TVAG_000310"/>
<feature type="region of interest" description="Disordered" evidence="1">
    <location>
        <begin position="297"/>
        <end position="341"/>
    </location>
</feature>
<protein>
    <recommendedName>
        <fullName evidence="5">Right handed beta helix domain-containing protein</fullName>
    </recommendedName>
</protein>
<evidence type="ECO:0000256" key="2">
    <source>
        <dbReference type="SAM" id="Phobius"/>
    </source>
</evidence>
<dbReference type="VEuPathDB" id="TrichDB:TVAGG3_0657780"/>
<dbReference type="InParanoid" id="A2FFZ2"/>
<feature type="compositionally biased region" description="Low complexity" evidence="1">
    <location>
        <begin position="316"/>
        <end position="338"/>
    </location>
</feature>
<dbReference type="AlphaFoldDB" id="A2FFZ2"/>
<feature type="compositionally biased region" description="Gly residues" evidence="1">
    <location>
        <begin position="303"/>
        <end position="315"/>
    </location>
</feature>
<evidence type="ECO:0000313" key="3">
    <source>
        <dbReference type="EMBL" id="EAX96202.1"/>
    </source>
</evidence>
<organism evidence="3 4">
    <name type="scientific">Trichomonas vaginalis (strain ATCC PRA-98 / G3)</name>
    <dbReference type="NCBI Taxonomy" id="412133"/>
    <lineage>
        <taxon>Eukaryota</taxon>
        <taxon>Metamonada</taxon>
        <taxon>Parabasalia</taxon>
        <taxon>Trichomonadida</taxon>
        <taxon>Trichomonadidae</taxon>
        <taxon>Trichomonas</taxon>
    </lineage>
</organism>
<proteinExistence type="predicted"/>